<dbReference type="Proteomes" id="UP000694864">
    <property type="component" value="Chromosome 11"/>
</dbReference>
<sequence>MLVCMLQKAGKEGKITGLTVAKGTPSVSHLLFADDSIFYCREKDEEFQCLLSILDEYSIASGQRINYQKSSIYFGKRILQDRKSEIKQLTGINEEGGYSFYLGLPEAFGGSKITILGYLKERLQQKFSGWQANFLSSGGKEILLKAVAMALPTYTMSCFMLPKAVCQQLASLMADFWWRNKRDSRGMHWKAWDQLSKQKNEGGLGFKGIETFNIALLGKQLWRMITCPSTMMARVFRSRYFSKTDPLQAKLGSRPSYAWRSIFAAQELIKKGARMVIGDGKSTDIWQTQWLHSKSARSLQQVRQIPQHLRSNVSSLTKVNDLLRDNGREWRRDILGEIFLEEV</sequence>
<protein>
    <submittedName>
        <fullName evidence="2">Uncharacterized protein LOC109127263</fullName>
    </submittedName>
</protein>
<organism evidence="1 2">
    <name type="scientific">Camelina sativa</name>
    <name type="common">False flax</name>
    <name type="synonym">Myagrum sativum</name>
    <dbReference type="NCBI Taxonomy" id="90675"/>
    <lineage>
        <taxon>Eukaryota</taxon>
        <taxon>Viridiplantae</taxon>
        <taxon>Streptophyta</taxon>
        <taxon>Embryophyta</taxon>
        <taxon>Tracheophyta</taxon>
        <taxon>Spermatophyta</taxon>
        <taxon>Magnoliopsida</taxon>
        <taxon>eudicotyledons</taxon>
        <taxon>Gunneridae</taxon>
        <taxon>Pentapetalae</taxon>
        <taxon>rosids</taxon>
        <taxon>malvids</taxon>
        <taxon>Brassicales</taxon>
        <taxon>Brassicaceae</taxon>
        <taxon>Camelineae</taxon>
        <taxon>Camelina</taxon>
    </lineage>
</organism>
<dbReference type="PANTHER" id="PTHR33116">
    <property type="entry name" value="REVERSE TRANSCRIPTASE ZINC-BINDING DOMAIN-CONTAINING PROTEIN-RELATED-RELATED"/>
    <property type="match status" value="1"/>
</dbReference>
<dbReference type="PANTHER" id="PTHR33116:SF86">
    <property type="entry name" value="REVERSE TRANSCRIPTASE DOMAIN-CONTAINING PROTEIN"/>
    <property type="match status" value="1"/>
</dbReference>
<dbReference type="RefSeq" id="XP_019087379.1">
    <property type="nucleotide sequence ID" value="XM_019231834.1"/>
</dbReference>
<keyword evidence="1" id="KW-1185">Reference proteome</keyword>
<evidence type="ECO:0000313" key="2">
    <source>
        <dbReference type="RefSeq" id="XP_019087379.1"/>
    </source>
</evidence>
<accession>A0ABM1QKU1</accession>
<dbReference type="GeneID" id="109127263"/>
<reference evidence="2" key="2">
    <citation type="submission" date="2025-08" db="UniProtKB">
        <authorList>
            <consortium name="RefSeq"/>
        </authorList>
    </citation>
    <scope>IDENTIFICATION</scope>
    <source>
        <tissue evidence="2">Leaf</tissue>
    </source>
</reference>
<reference evidence="1" key="1">
    <citation type="journal article" date="2014" name="Nat. Commun.">
        <title>The emerging biofuel crop Camelina sativa retains a highly undifferentiated hexaploid genome structure.</title>
        <authorList>
            <person name="Kagale S."/>
            <person name="Koh C."/>
            <person name="Nixon J."/>
            <person name="Bollina V."/>
            <person name="Clarke W.E."/>
            <person name="Tuteja R."/>
            <person name="Spillane C."/>
            <person name="Robinson S.J."/>
            <person name="Links M.G."/>
            <person name="Clarke C."/>
            <person name="Higgins E.E."/>
            <person name="Huebert T."/>
            <person name="Sharpe A.G."/>
            <person name="Parkin I.A."/>
        </authorList>
    </citation>
    <scope>NUCLEOTIDE SEQUENCE [LARGE SCALE GENOMIC DNA]</scope>
    <source>
        <strain evidence="1">cv. DH55</strain>
    </source>
</reference>
<evidence type="ECO:0000313" key="1">
    <source>
        <dbReference type="Proteomes" id="UP000694864"/>
    </source>
</evidence>
<proteinExistence type="predicted"/>
<gene>
    <name evidence="2" type="primary">LOC109127263</name>
</gene>
<name>A0ABM1QKU1_CAMSA</name>